<dbReference type="PANTHER" id="PTHR33112:SF16">
    <property type="entry name" value="HETEROKARYON INCOMPATIBILITY DOMAIN-CONTAINING PROTEIN"/>
    <property type="match status" value="1"/>
</dbReference>
<feature type="non-terminal residue" evidence="2">
    <location>
        <position position="1"/>
    </location>
</feature>
<feature type="non-terminal residue" evidence="2">
    <location>
        <position position="377"/>
    </location>
</feature>
<sequence>AFTSKFHDPPDDSTGSPKSLKLVKEWLDTCIEEHPRCASFCGTRSLPLPTRVIDVGSATSNKDPVLLVSNGISAPYVALSHCWGDSMVAKTTSANYLQLQQGIPFQSLPRNFRDAVTITRSLGCRYLWIDALCIIQDSSDDWDMESSRMHLVYRNALLTIFAARSEDAEGGCFVTRNAALHRPTALTWKGTQQGEMFWRIRKNASQAKPHKGLLKASGPLYHRAWVLQEQGLSGRQVAYCAGTMFWSCISRESSEGFSVQLFQNVLVNTTQPEILFFRLKEDHPQRLRMYNFWYHMLAEYCRRDLKYVSDKLPAISALAEEMSHVLLDTYVAGLWRKNMFRGLLWHTARYRGRRLGPRVCPPRHFVAPSWSWASIDG</sequence>
<gene>
    <name evidence="2" type="ORF">CONLIGDRAFT_707418</name>
</gene>
<dbReference type="PANTHER" id="PTHR33112">
    <property type="entry name" value="DOMAIN PROTEIN, PUTATIVE-RELATED"/>
    <property type="match status" value="1"/>
</dbReference>
<dbReference type="EMBL" id="KV875100">
    <property type="protein sequence ID" value="OIW26873.1"/>
    <property type="molecule type" value="Genomic_DNA"/>
</dbReference>
<reference evidence="2 3" key="1">
    <citation type="submission" date="2016-10" db="EMBL/GenBank/DDBJ databases">
        <title>Draft genome sequence of Coniochaeta ligniaria NRRL30616, a lignocellulolytic fungus for bioabatement of inhibitors in plant biomass hydrolysates.</title>
        <authorList>
            <consortium name="DOE Joint Genome Institute"/>
            <person name="Jimenez D.J."/>
            <person name="Hector R.E."/>
            <person name="Riley R."/>
            <person name="Sun H."/>
            <person name="Grigoriev I.V."/>
            <person name="Van Elsas J.D."/>
            <person name="Nichols N.N."/>
        </authorList>
    </citation>
    <scope>NUCLEOTIDE SEQUENCE [LARGE SCALE GENOMIC DNA]</scope>
    <source>
        <strain evidence="2 3">NRRL 30616</strain>
    </source>
</reference>
<keyword evidence="3" id="KW-1185">Reference proteome</keyword>
<evidence type="ECO:0000313" key="2">
    <source>
        <dbReference type="EMBL" id="OIW26873.1"/>
    </source>
</evidence>
<proteinExistence type="predicted"/>
<protein>
    <submittedName>
        <fullName evidence="2">HET-domain-containing protein</fullName>
    </submittedName>
</protein>
<accession>A0A1J7J0M4</accession>
<dbReference type="AlphaFoldDB" id="A0A1J7J0M4"/>
<organism evidence="2 3">
    <name type="scientific">Coniochaeta ligniaria NRRL 30616</name>
    <dbReference type="NCBI Taxonomy" id="1408157"/>
    <lineage>
        <taxon>Eukaryota</taxon>
        <taxon>Fungi</taxon>
        <taxon>Dikarya</taxon>
        <taxon>Ascomycota</taxon>
        <taxon>Pezizomycotina</taxon>
        <taxon>Sordariomycetes</taxon>
        <taxon>Sordariomycetidae</taxon>
        <taxon>Coniochaetales</taxon>
        <taxon>Coniochaetaceae</taxon>
        <taxon>Coniochaeta</taxon>
    </lineage>
</organism>
<dbReference type="Proteomes" id="UP000182658">
    <property type="component" value="Unassembled WGS sequence"/>
</dbReference>
<dbReference type="InParanoid" id="A0A1J7J0M4"/>
<name>A0A1J7J0M4_9PEZI</name>
<dbReference type="STRING" id="1408157.A0A1J7J0M4"/>
<evidence type="ECO:0000313" key="3">
    <source>
        <dbReference type="Proteomes" id="UP000182658"/>
    </source>
</evidence>
<dbReference type="InterPro" id="IPR010730">
    <property type="entry name" value="HET"/>
</dbReference>
<feature type="domain" description="Heterokaryon incompatibility" evidence="1">
    <location>
        <begin position="76"/>
        <end position="229"/>
    </location>
</feature>
<dbReference type="OrthoDB" id="426293at2759"/>
<dbReference type="Pfam" id="PF06985">
    <property type="entry name" value="HET"/>
    <property type="match status" value="1"/>
</dbReference>
<evidence type="ECO:0000259" key="1">
    <source>
        <dbReference type="Pfam" id="PF06985"/>
    </source>
</evidence>